<reference evidence="1 2" key="1">
    <citation type="submission" date="2016-10" db="EMBL/GenBank/DDBJ databases">
        <authorList>
            <person name="de Groot N.N."/>
        </authorList>
    </citation>
    <scope>NUCLEOTIDE SEQUENCE [LARGE SCALE GENOMIC DNA]</scope>
    <source>
        <strain evidence="1 2">DSM 26915</strain>
    </source>
</reference>
<evidence type="ECO:0000313" key="2">
    <source>
        <dbReference type="Proteomes" id="UP000236752"/>
    </source>
</evidence>
<evidence type="ECO:0008006" key="3">
    <source>
        <dbReference type="Google" id="ProtNLM"/>
    </source>
</evidence>
<name>A0A1H6AII1_9RHOB</name>
<protein>
    <recommendedName>
        <fullName evidence="3">Arginine transporter</fullName>
    </recommendedName>
</protein>
<accession>A0A1H6AII1</accession>
<dbReference type="PROSITE" id="PS51257">
    <property type="entry name" value="PROKAR_LIPOPROTEIN"/>
    <property type="match status" value="1"/>
</dbReference>
<dbReference type="Proteomes" id="UP000236752">
    <property type="component" value="Unassembled WGS sequence"/>
</dbReference>
<gene>
    <name evidence="1" type="ORF">SAMN04488045_2939</name>
</gene>
<evidence type="ECO:0000313" key="1">
    <source>
        <dbReference type="EMBL" id="SEG47897.1"/>
    </source>
</evidence>
<keyword evidence="2" id="KW-1185">Reference proteome</keyword>
<organism evidence="1 2">
    <name type="scientific">Thalassococcus halodurans</name>
    <dbReference type="NCBI Taxonomy" id="373675"/>
    <lineage>
        <taxon>Bacteria</taxon>
        <taxon>Pseudomonadati</taxon>
        <taxon>Pseudomonadota</taxon>
        <taxon>Alphaproteobacteria</taxon>
        <taxon>Rhodobacterales</taxon>
        <taxon>Roseobacteraceae</taxon>
        <taxon>Thalassococcus</taxon>
    </lineage>
</organism>
<sequence>MRVLAALCICAIVAGCGGSTRSYGSPQVTRFATGPIYSACMSSDRKARSRSLCGCVQATADRTLSSSDQSIAVSFFKDPQRAQDIKMSKRPNHDRFWDRYKEFYGRAEQVCRGV</sequence>
<dbReference type="EMBL" id="FNUZ01000005">
    <property type="protein sequence ID" value="SEG47897.1"/>
    <property type="molecule type" value="Genomic_DNA"/>
</dbReference>
<dbReference type="AlphaFoldDB" id="A0A1H6AII1"/>
<proteinExistence type="predicted"/>
<dbReference type="RefSeq" id="WP_234994784.1">
    <property type="nucleotide sequence ID" value="NZ_FNUZ01000005.1"/>
</dbReference>